<feature type="chain" id="PRO_5043125805" evidence="9">
    <location>
        <begin position="19"/>
        <end position="356"/>
    </location>
</feature>
<dbReference type="CDD" id="cd00054">
    <property type="entry name" value="EGF_CA"/>
    <property type="match status" value="1"/>
</dbReference>
<dbReference type="PROSITE" id="PS01187">
    <property type="entry name" value="EGF_CA"/>
    <property type="match status" value="1"/>
</dbReference>
<dbReference type="Gene3D" id="2.90.20.10">
    <property type="entry name" value="Plasmodium vivax P25 domain"/>
    <property type="match status" value="1"/>
</dbReference>
<proteinExistence type="predicted"/>
<evidence type="ECO:0000256" key="3">
    <source>
        <dbReference type="ARBA" id="ARBA00022729"/>
    </source>
</evidence>
<dbReference type="GO" id="GO:0005509">
    <property type="term" value="F:calcium ion binding"/>
    <property type="evidence" value="ECO:0007669"/>
    <property type="project" value="InterPro"/>
</dbReference>
<dbReference type="PROSITE" id="PS50026">
    <property type="entry name" value="EGF_3"/>
    <property type="match status" value="2"/>
</dbReference>
<dbReference type="Proteomes" id="UP000271162">
    <property type="component" value="Unassembled WGS sequence"/>
</dbReference>
<comment type="subcellular location">
    <subcellularLocation>
        <location evidence="1">Endoplasmic reticulum</location>
    </subcellularLocation>
</comment>
<accession>A0A0N4YHG4</accession>
<evidence type="ECO:0000259" key="10">
    <source>
        <dbReference type="PROSITE" id="PS50026"/>
    </source>
</evidence>
<dbReference type="GO" id="GO:0005783">
    <property type="term" value="C:endoplasmic reticulum"/>
    <property type="evidence" value="ECO:0007669"/>
    <property type="project" value="UniProtKB-SubCell"/>
</dbReference>
<feature type="transmembrane region" description="Helical" evidence="8">
    <location>
        <begin position="298"/>
        <end position="316"/>
    </location>
</feature>
<evidence type="ECO:0000313" key="13">
    <source>
        <dbReference type="WBParaSite" id="NBR_0001630201-mRNA-1"/>
    </source>
</evidence>
<evidence type="ECO:0000256" key="9">
    <source>
        <dbReference type="SAM" id="SignalP"/>
    </source>
</evidence>
<dbReference type="InterPro" id="IPR021852">
    <property type="entry name" value="DUF3456"/>
</dbReference>
<evidence type="ECO:0000256" key="4">
    <source>
        <dbReference type="ARBA" id="ARBA00022737"/>
    </source>
</evidence>
<name>A0A0N4YHG4_NIPBR</name>
<dbReference type="SMART" id="SM00181">
    <property type="entry name" value="EGF"/>
    <property type="match status" value="2"/>
</dbReference>
<evidence type="ECO:0000256" key="8">
    <source>
        <dbReference type="SAM" id="Phobius"/>
    </source>
</evidence>
<dbReference type="InterPro" id="IPR049883">
    <property type="entry name" value="NOTCH1_EGF-like"/>
</dbReference>
<dbReference type="SMART" id="SM00179">
    <property type="entry name" value="EGF_CA"/>
    <property type="match status" value="1"/>
</dbReference>
<evidence type="ECO:0000313" key="11">
    <source>
        <dbReference type="EMBL" id="VDL79898.1"/>
    </source>
</evidence>
<dbReference type="InterPro" id="IPR000152">
    <property type="entry name" value="EGF-type_Asp/Asn_hydroxyl_site"/>
</dbReference>
<dbReference type="InterPro" id="IPR002049">
    <property type="entry name" value="LE_dom"/>
</dbReference>
<feature type="disulfide bond" evidence="7">
    <location>
        <begin position="176"/>
        <end position="185"/>
    </location>
</feature>
<feature type="domain" description="EGF-like" evidence="10">
    <location>
        <begin position="147"/>
        <end position="186"/>
    </location>
</feature>
<organism evidence="13">
    <name type="scientific">Nippostrongylus brasiliensis</name>
    <name type="common">Rat hookworm</name>
    <dbReference type="NCBI Taxonomy" id="27835"/>
    <lineage>
        <taxon>Eukaryota</taxon>
        <taxon>Metazoa</taxon>
        <taxon>Ecdysozoa</taxon>
        <taxon>Nematoda</taxon>
        <taxon>Chromadorea</taxon>
        <taxon>Rhabditida</taxon>
        <taxon>Rhabditina</taxon>
        <taxon>Rhabditomorpha</taxon>
        <taxon>Strongyloidea</taxon>
        <taxon>Heligmosomidae</taxon>
        <taxon>Nippostrongylus</taxon>
    </lineage>
</organism>
<evidence type="ECO:0000256" key="7">
    <source>
        <dbReference type="PROSITE-ProRule" id="PRU00076"/>
    </source>
</evidence>
<gene>
    <name evidence="11" type="ORF">NBR_LOCUS16303</name>
</gene>
<dbReference type="AlphaFoldDB" id="A0A0N4YHG4"/>
<keyword evidence="4" id="KW-0677">Repeat</keyword>
<feature type="domain" description="EGF-like" evidence="10">
    <location>
        <begin position="240"/>
        <end position="278"/>
    </location>
</feature>
<dbReference type="STRING" id="27835.A0A0N4YHG4"/>
<sequence length="356" mass="39450">MVRLILSILSILVLAVAAKEEKDLCKYCLFLVETFEAGLRRTARHHFAGGDTAWEERNLGKYATSETRLIETMEGICLKKSLGNANEYSRLADLEAKCSSIVEENEELIESYYYHHQSTNMTVWLCADRLQMCCPHGHYGKSCAKCPGFELSGQPCFGRGSCDGDGRRFGSGKCECNNGYAGSMCRRCAAEFFEISRTEKSVECESCFDGCSGGCNHAGPKGCKKCRKGYTETEENGCVDDDECQNPSTCPRANEKCVNTPGAFKCVCVDGYKRDDNTNECLLDVEAKPYRMMIPPDLLLKTISMTSLAVIIAFVIWRRSLLLLCLSGIAVALIIYIDMNVNPESIPDDAKKFLGL</sequence>
<dbReference type="PANTHER" id="PTHR24039:SF58">
    <property type="entry name" value="EGF-LIKE DOMAIN-CONTAINING PROTEIN"/>
    <property type="match status" value="1"/>
</dbReference>
<feature type="transmembrane region" description="Helical" evidence="8">
    <location>
        <begin position="321"/>
        <end position="337"/>
    </location>
</feature>
<keyword evidence="8" id="KW-0472">Membrane</keyword>
<dbReference type="PROSITE" id="PS00022">
    <property type="entry name" value="EGF_1"/>
    <property type="match status" value="1"/>
</dbReference>
<dbReference type="SUPFAM" id="SSF57196">
    <property type="entry name" value="EGF/Laminin"/>
    <property type="match status" value="1"/>
</dbReference>
<keyword evidence="8" id="KW-1133">Transmembrane helix</keyword>
<dbReference type="Pfam" id="PF07645">
    <property type="entry name" value="EGF_CA"/>
    <property type="match status" value="1"/>
</dbReference>
<dbReference type="PROSITE" id="PS00010">
    <property type="entry name" value="ASX_HYDROXYL"/>
    <property type="match status" value="1"/>
</dbReference>
<feature type="signal peptide" evidence="9">
    <location>
        <begin position="1"/>
        <end position="18"/>
    </location>
</feature>
<evidence type="ECO:0000256" key="2">
    <source>
        <dbReference type="ARBA" id="ARBA00022536"/>
    </source>
</evidence>
<reference evidence="11 12" key="2">
    <citation type="submission" date="2018-11" db="EMBL/GenBank/DDBJ databases">
        <authorList>
            <consortium name="Pathogen Informatics"/>
        </authorList>
    </citation>
    <scope>NUCLEOTIDE SEQUENCE [LARGE SCALE GENOMIC DNA]</scope>
</reference>
<evidence type="ECO:0000313" key="12">
    <source>
        <dbReference type="Proteomes" id="UP000271162"/>
    </source>
</evidence>
<dbReference type="InterPro" id="IPR000742">
    <property type="entry name" value="EGF"/>
</dbReference>
<dbReference type="OMA" id="MCSNCDA"/>
<dbReference type="PANTHER" id="PTHR24039">
    <property type="entry name" value="FIBRILLIN-RELATED"/>
    <property type="match status" value="1"/>
</dbReference>
<dbReference type="EMBL" id="UYSL01022141">
    <property type="protein sequence ID" value="VDL79898.1"/>
    <property type="molecule type" value="Genomic_DNA"/>
</dbReference>
<protein>
    <submittedName>
        <fullName evidence="13">Cysteine-rich with EGF-like domain protein 2</fullName>
    </submittedName>
</protein>
<evidence type="ECO:0000256" key="1">
    <source>
        <dbReference type="ARBA" id="ARBA00004240"/>
    </source>
</evidence>
<reference evidence="13" key="1">
    <citation type="submission" date="2017-02" db="UniProtKB">
        <authorList>
            <consortium name="WormBaseParasite"/>
        </authorList>
    </citation>
    <scope>IDENTIFICATION</scope>
</reference>
<keyword evidence="5" id="KW-0256">Endoplasmic reticulum</keyword>
<dbReference type="PROSITE" id="PS01248">
    <property type="entry name" value="EGF_LAM_1"/>
    <property type="match status" value="1"/>
</dbReference>
<keyword evidence="12" id="KW-1185">Reference proteome</keyword>
<dbReference type="InterPro" id="IPR018097">
    <property type="entry name" value="EGF_Ca-bd_CS"/>
</dbReference>
<dbReference type="Pfam" id="PF11938">
    <property type="entry name" value="DUF3456"/>
    <property type="match status" value="1"/>
</dbReference>
<evidence type="ECO:0000256" key="6">
    <source>
        <dbReference type="ARBA" id="ARBA00023157"/>
    </source>
</evidence>
<keyword evidence="8" id="KW-0812">Transmembrane</keyword>
<dbReference type="WBParaSite" id="NBR_0001630201-mRNA-1">
    <property type="protein sequence ID" value="NBR_0001630201-mRNA-1"/>
    <property type="gene ID" value="NBR_0001630201"/>
</dbReference>
<keyword evidence="3 9" id="KW-0732">Signal</keyword>
<comment type="caution">
    <text evidence="7">Lacks conserved residue(s) required for the propagation of feature annotation.</text>
</comment>
<dbReference type="InterPro" id="IPR001881">
    <property type="entry name" value="EGF-like_Ca-bd_dom"/>
</dbReference>
<keyword evidence="6 7" id="KW-1015">Disulfide bond</keyword>
<evidence type="ECO:0000256" key="5">
    <source>
        <dbReference type="ARBA" id="ARBA00022824"/>
    </source>
</evidence>
<keyword evidence="2 7" id="KW-0245">EGF-like domain</keyword>